<evidence type="ECO:0000313" key="3">
    <source>
        <dbReference type="Proteomes" id="UP001637993"/>
    </source>
</evidence>
<dbReference type="Pfam" id="PF02645">
    <property type="entry name" value="DegV"/>
    <property type="match status" value="1"/>
</dbReference>
<dbReference type="NCBIfam" id="TIGR00762">
    <property type="entry name" value="DegV"/>
    <property type="match status" value="1"/>
</dbReference>
<dbReference type="SUPFAM" id="SSF82549">
    <property type="entry name" value="DAK1/DegV-like"/>
    <property type="match status" value="1"/>
</dbReference>
<organism evidence="2 3">
    <name type="scientific">Anaerococcus groningensis</name>
    <dbReference type="NCBI Taxonomy" id="3115616"/>
    <lineage>
        <taxon>Bacteria</taxon>
        <taxon>Bacillati</taxon>
        <taxon>Bacillota</taxon>
        <taxon>Tissierellia</taxon>
        <taxon>Tissierellales</taxon>
        <taxon>Peptoniphilaceae</taxon>
        <taxon>Anaerococcus</taxon>
    </lineage>
</organism>
<dbReference type="InterPro" id="IPR050270">
    <property type="entry name" value="DegV_domain_contain"/>
</dbReference>
<keyword evidence="1" id="KW-0446">Lipid-binding</keyword>
<dbReference type="Gene3D" id="3.40.50.10170">
    <property type="match status" value="1"/>
</dbReference>
<dbReference type="PROSITE" id="PS51482">
    <property type="entry name" value="DEGV"/>
    <property type="match status" value="1"/>
</dbReference>
<sequence length="285" mass="31520">MKEKIALMTDTVANLPESFIKENNIYVISLYVVVDEKYYKDGIDITPEDMFRLNDEDPSFSSKSASPSPDDFSKIFKQIKDDGYEKVIFIGMGSNLSSTIINSNIAEHHGLEVATIDSKTVTILEGLLVMYANDLLNSGADFDTIVKKLNKAVGNSIAIGWINSLRYLKAGGRLGKAASKVSAVLNFKPFMSIDGNGEFDLYKLKMSKEKSYIETVKKVREELAGKENYYMAYLYGNDIKILDGVKNDLDDLEKNAKGIFKAATGSVVAVHVGPQIYAVAYLLVD</sequence>
<gene>
    <name evidence="2" type="ORF">AB9Q04_03980</name>
</gene>
<dbReference type="InterPro" id="IPR003797">
    <property type="entry name" value="DegV"/>
</dbReference>
<dbReference type="PANTHER" id="PTHR33434:SF2">
    <property type="entry name" value="FATTY ACID-BINDING PROTEIN TM_1468"/>
    <property type="match status" value="1"/>
</dbReference>
<reference evidence="2 3" key="1">
    <citation type="journal article" date="2025" name="Anaerobe">
        <title>Description of Anaerococcus kampingiae sp. nov., Anaerococcus groningensis sp. nov., Anaerococcus martiniensis sp. nov., and Anaerococcus cruorum sp. nov., isolated from human clinical specimens.</title>
        <authorList>
            <person name="Boiten K.E."/>
            <person name="Meijer J."/>
            <person name="van Wezel E.M."/>
            <person name="Veloo A.C.M."/>
        </authorList>
    </citation>
    <scope>NUCLEOTIDE SEQUENCE [LARGE SCALE GENOMIC DNA]</scope>
    <source>
        <strain evidence="2 3">ENR1011</strain>
    </source>
</reference>
<dbReference type="InterPro" id="IPR043168">
    <property type="entry name" value="DegV_C"/>
</dbReference>
<dbReference type="RefSeq" id="WP_410024085.1">
    <property type="nucleotide sequence ID" value="NZ_JBGMEG010000005.1"/>
</dbReference>
<comment type="caution">
    <text evidence="2">The sequence shown here is derived from an EMBL/GenBank/DDBJ whole genome shotgun (WGS) entry which is preliminary data.</text>
</comment>
<dbReference type="EMBL" id="JBGMEG010000005">
    <property type="protein sequence ID" value="MFO3717512.1"/>
    <property type="molecule type" value="Genomic_DNA"/>
</dbReference>
<name>A0ABW9N078_9FIRM</name>
<proteinExistence type="predicted"/>
<dbReference type="PANTHER" id="PTHR33434">
    <property type="entry name" value="DEGV DOMAIN-CONTAINING PROTEIN DR_1986-RELATED"/>
    <property type="match status" value="1"/>
</dbReference>
<dbReference type="Gene3D" id="3.30.1180.10">
    <property type="match status" value="1"/>
</dbReference>
<keyword evidence="3" id="KW-1185">Reference proteome</keyword>
<dbReference type="Proteomes" id="UP001637993">
    <property type="component" value="Unassembled WGS sequence"/>
</dbReference>
<evidence type="ECO:0000256" key="1">
    <source>
        <dbReference type="ARBA" id="ARBA00023121"/>
    </source>
</evidence>
<protein>
    <submittedName>
        <fullName evidence="2">DegV family protein</fullName>
    </submittedName>
</protein>
<accession>A0ABW9N078</accession>
<evidence type="ECO:0000313" key="2">
    <source>
        <dbReference type="EMBL" id="MFO3717512.1"/>
    </source>
</evidence>